<gene>
    <name evidence="2" type="ORF">FRACYDRAFT_269232</name>
</gene>
<evidence type="ECO:0000256" key="1">
    <source>
        <dbReference type="SAM" id="MobiDB-lite"/>
    </source>
</evidence>
<reference evidence="2 3" key="1">
    <citation type="submission" date="2016-09" db="EMBL/GenBank/DDBJ databases">
        <title>Extensive genetic diversity and differential bi-allelic expression allows diatom success in the polar Southern Ocean.</title>
        <authorList>
            <consortium name="DOE Joint Genome Institute"/>
            <person name="Mock T."/>
            <person name="Otillar R.P."/>
            <person name="Strauss J."/>
            <person name="Dupont C."/>
            <person name="Frickenhaus S."/>
            <person name="Maumus F."/>
            <person name="Mcmullan M."/>
            <person name="Sanges R."/>
            <person name="Schmutz J."/>
            <person name="Toseland A."/>
            <person name="Valas R."/>
            <person name="Veluchamy A."/>
            <person name="Ward B.J."/>
            <person name="Allen A."/>
            <person name="Barry K."/>
            <person name="Falciatore A."/>
            <person name="Ferrante M."/>
            <person name="Fortunato A.E."/>
            <person name="Gloeckner G."/>
            <person name="Gruber A."/>
            <person name="Hipkin R."/>
            <person name="Janech M."/>
            <person name="Kroth P."/>
            <person name="Leese F."/>
            <person name="Lindquist E."/>
            <person name="Lyon B.R."/>
            <person name="Martin J."/>
            <person name="Mayer C."/>
            <person name="Parker M."/>
            <person name="Quesneville H."/>
            <person name="Raymond J."/>
            <person name="Uhlig C."/>
            <person name="Valentin K.U."/>
            <person name="Worden A.Z."/>
            <person name="Armbrust E.V."/>
            <person name="Bowler C."/>
            <person name="Green B."/>
            <person name="Moulton V."/>
            <person name="Van Oosterhout C."/>
            <person name="Grigoriev I."/>
        </authorList>
    </citation>
    <scope>NUCLEOTIDE SEQUENCE [LARGE SCALE GENOMIC DNA]</scope>
    <source>
        <strain evidence="2 3">CCMP1102</strain>
    </source>
</reference>
<accession>A0A1E7FAD4</accession>
<dbReference type="AlphaFoldDB" id="A0A1E7FAD4"/>
<dbReference type="EMBL" id="KV784359">
    <property type="protein sequence ID" value="OEU15142.1"/>
    <property type="molecule type" value="Genomic_DNA"/>
</dbReference>
<evidence type="ECO:0000313" key="2">
    <source>
        <dbReference type="EMBL" id="OEU15142.1"/>
    </source>
</evidence>
<feature type="region of interest" description="Disordered" evidence="1">
    <location>
        <begin position="38"/>
        <end position="74"/>
    </location>
</feature>
<evidence type="ECO:0008006" key="4">
    <source>
        <dbReference type="Google" id="ProtNLM"/>
    </source>
</evidence>
<sequence length="216" mass="24094">MSSWERARFIPWEKLPLVQDSNNISDQKERIIRDLQREADRKEKSQALEQHRLNSSSSDTIGLSSNEQTSSLSSTSTSMMQTNFSFQWGELFKNLAFGGCIGSITGSVFGFMDGMRMAGQSEVLKNASNVAKGKYLMEGTTRSATMFGVFFGGFHVVKYGVRVAFDPGDYPEIGLAGAISLGGLMYNPNFRPAVPYATMLIFMDSFHLVMRDFRKD</sequence>
<feature type="compositionally biased region" description="Polar residues" evidence="1">
    <location>
        <begin position="53"/>
        <end position="62"/>
    </location>
</feature>
<dbReference type="InParanoid" id="A0A1E7FAD4"/>
<keyword evidence="3" id="KW-1185">Reference proteome</keyword>
<protein>
    <recommendedName>
        <fullName evidence="4">Tim17-domain-containing protein</fullName>
    </recommendedName>
</protein>
<feature type="compositionally biased region" description="Basic and acidic residues" evidence="1">
    <location>
        <begin position="38"/>
        <end position="52"/>
    </location>
</feature>
<feature type="compositionally biased region" description="Low complexity" evidence="1">
    <location>
        <begin position="63"/>
        <end position="74"/>
    </location>
</feature>
<dbReference type="KEGG" id="fcy:FRACYDRAFT_269232"/>
<dbReference type="OrthoDB" id="68077at2759"/>
<name>A0A1E7FAD4_9STRA</name>
<dbReference type="Proteomes" id="UP000095751">
    <property type="component" value="Unassembled WGS sequence"/>
</dbReference>
<evidence type="ECO:0000313" key="3">
    <source>
        <dbReference type="Proteomes" id="UP000095751"/>
    </source>
</evidence>
<organism evidence="2 3">
    <name type="scientific">Fragilariopsis cylindrus CCMP1102</name>
    <dbReference type="NCBI Taxonomy" id="635003"/>
    <lineage>
        <taxon>Eukaryota</taxon>
        <taxon>Sar</taxon>
        <taxon>Stramenopiles</taxon>
        <taxon>Ochrophyta</taxon>
        <taxon>Bacillariophyta</taxon>
        <taxon>Bacillariophyceae</taxon>
        <taxon>Bacillariophycidae</taxon>
        <taxon>Bacillariales</taxon>
        <taxon>Bacillariaceae</taxon>
        <taxon>Fragilariopsis</taxon>
    </lineage>
</organism>
<proteinExistence type="predicted"/>